<dbReference type="Proteomes" id="UP000299290">
    <property type="component" value="Unassembled WGS sequence"/>
</dbReference>
<dbReference type="Pfam" id="PF03167">
    <property type="entry name" value="UDG"/>
    <property type="match status" value="1"/>
</dbReference>
<accession>A0A4D4KLZ3</accession>
<dbReference type="PANTHER" id="PTHR42160">
    <property type="entry name" value="URACIL-DNA GLYCOSYLASE SUPERFAMILY PROTEIN"/>
    <property type="match status" value="1"/>
</dbReference>
<dbReference type="RefSeq" id="WP_371864729.1">
    <property type="nucleotide sequence ID" value="NZ_BJHV01000002.1"/>
</dbReference>
<evidence type="ECO:0000259" key="2">
    <source>
        <dbReference type="Pfam" id="PF03167"/>
    </source>
</evidence>
<dbReference type="PANTHER" id="PTHR42160:SF1">
    <property type="entry name" value="URACIL-DNA GLYCOSYLASE SUPERFAMILY PROTEIN"/>
    <property type="match status" value="1"/>
</dbReference>
<proteinExistence type="predicted"/>
<dbReference type="SUPFAM" id="SSF52141">
    <property type="entry name" value="Uracil-DNA glycosylase-like"/>
    <property type="match status" value="1"/>
</dbReference>
<dbReference type="InterPro" id="IPR005122">
    <property type="entry name" value="Uracil-DNA_glycosylase-like"/>
</dbReference>
<dbReference type="AlphaFoldDB" id="A0A4D4KLZ3"/>
<dbReference type="InterPro" id="IPR036895">
    <property type="entry name" value="Uracil-DNA_glycosylase-like_sf"/>
</dbReference>
<dbReference type="EMBL" id="BJHV01000002">
    <property type="protein sequence ID" value="GDY49204.1"/>
    <property type="molecule type" value="Genomic_DNA"/>
</dbReference>
<protein>
    <recommendedName>
        <fullName evidence="2">Uracil-DNA glycosylase-like domain-containing protein</fullName>
    </recommendedName>
</protein>
<feature type="region of interest" description="Disordered" evidence="1">
    <location>
        <begin position="98"/>
        <end position="122"/>
    </location>
</feature>
<comment type="caution">
    <text evidence="3">The sequence shown here is derived from an EMBL/GenBank/DDBJ whole genome shotgun (WGS) entry which is preliminary data.</text>
</comment>
<evidence type="ECO:0000313" key="4">
    <source>
        <dbReference type="Proteomes" id="UP000299290"/>
    </source>
</evidence>
<gene>
    <name evidence="3" type="ORF">SANT12839_100860</name>
</gene>
<keyword evidence="4" id="KW-1185">Reference proteome</keyword>
<dbReference type="InterPro" id="IPR047124">
    <property type="entry name" value="HI_0220.2"/>
</dbReference>
<dbReference type="Gene3D" id="3.40.470.10">
    <property type="entry name" value="Uracil-DNA glycosylase-like domain"/>
    <property type="match status" value="1"/>
</dbReference>
<evidence type="ECO:0000256" key="1">
    <source>
        <dbReference type="SAM" id="MobiDB-lite"/>
    </source>
</evidence>
<reference evidence="3 4" key="1">
    <citation type="journal article" date="2020" name="Int. J. Syst. Evol. Microbiol.">
        <title>Reclassification of Streptomyces castelarensis and Streptomyces sporoclivatus as later heterotypic synonyms of Streptomyces antimycoticus.</title>
        <authorList>
            <person name="Komaki H."/>
            <person name="Tamura T."/>
        </authorList>
    </citation>
    <scope>NUCLEOTIDE SEQUENCE [LARGE SCALE GENOMIC DNA]</scope>
    <source>
        <strain evidence="3 4">NBRC 12839</strain>
    </source>
</reference>
<organism evidence="3 4">
    <name type="scientific">Streptomyces antimycoticus</name>
    <dbReference type="NCBI Taxonomy" id="68175"/>
    <lineage>
        <taxon>Bacteria</taxon>
        <taxon>Bacillati</taxon>
        <taxon>Actinomycetota</taxon>
        <taxon>Actinomycetes</taxon>
        <taxon>Kitasatosporales</taxon>
        <taxon>Streptomycetaceae</taxon>
        <taxon>Streptomyces</taxon>
        <taxon>Streptomyces violaceusniger group</taxon>
    </lineage>
</organism>
<evidence type="ECO:0000313" key="3">
    <source>
        <dbReference type="EMBL" id="GDY49204.1"/>
    </source>
</evidence>
<sequence length="122" mass="13285">MTAPDLERIRSEIIADPENAWATAANYQPIYVADEAARIVIVGQAPGRRAQESRIPWNDPSGARLIEWLGVDETTFRDPAQFALLPMDFYYPGKGAHGDLPLAGTSPPDGTRGSSRACPTFN</sequence>
<feature type="domain" description="Uracil-DNA glycosylase-like" evidence="2">
    <location>
        <begin position="33"/>
        <end position="70"/>
    </location>
</feature>
<name>A0A4D4KLZ3_9ACTN</name>